<evidence type="ECO:0000313" key="1">
    <source>
        <dbReference type="EMBL" id="KAD2805586.1"/>
    </source>
</evidence>
<dbReference type="AlphaFoldDB" id="A0A5N6LVG2"/>
<name>A0A5N6LVG2_9ASTR</name>
<dbReference type="OrthoDB" id="97058at2759"/>
<protein>
    <recommendedName>
        <fullName evidence="3">Zinc finger, CCHC-type</fullName>
    </recommendedName>
</protein>
<evidence type="ECO:0008006" key="3">
    <source>
        <dbReference type="Google" id="ProtNLM"/>
    </source>
</evidence>
<comment type="caution">
    <text evidence="1">The sequence shown here is derived from an EMBL/GenBank/DDBJ whole genome shotgun (WGS) entry which is preliminary data.</text>
</comment>
<reference evidence="1 2" key="1">
    <citation type="submission" date="2019-05" db="EMBL/GenBank/DDBJ databases">
        <title>Mikania micrantha, genome provides insights into the molecular mechanism of rapid growth.</title>
        <authorList>
            <person name="Liu B."/>
        </authorList>
    </citation>
    <scope>NUCLEOTIDE SEQUENCE [LARGE SCALE GENOMIC DNA]</scope>
    <source>
        <strain evidence="1">NLD-2019</strain>
        <tissue evidence="1">Leaf</tissue>
    </source>
</reference>
<sequence length="161" mass="18050">MEDTHVSLLLARKEMHGCEHCDLVDDFATKLTGLASKARSLGHDIEEEELVRRLLDAMPKSFLQIVASIEQCFELDSMLFDEVVGRLKAYEERIKGTEKMEDTHRSLLLARKEMHGCEHCGGGSSNRDGFGCGRGRGGKADHQDAREKDKWKCGVQMVELG</sequence>
<dbReference type="Pfam" id="PF14223">
    <property type="entry name" value="Retrotran_gag_2"/>
    <property type="match status" value="1"/>
</dbReference>
<proteinExistence type="predicted"/>
<organism evidence="1 2">
    <name type="scientific">Mikania micrantha</name>
    <name type="common">bitter vine</name>
    <dbReference type="NCBI Taxonomy" id="192012"/>
    <lineage>
        <taxon>Eukaryota</taxon>
        <taxon>Viridiplantae</taxon>
        <taxon>Streptophyta</taxon>
        <taxon>Embryophyta</taxon>
        <taxon>Tracheophyta</taxon>
        <taxon>Spermatophyta</taxon>
        <taxon>Magnoliopsida</taxon>
        <taxon>eudicotyledons</taxon>
        <taxon>Gunneridae</taxon>
        <taxon>Pentapetalae</taxon>
        <taxon>asterids</taxon>
        <taxon>campanulids</taxon>
        <taxon>Asterales</taxon>
        <taxon>Asteraceae</taxon>
        <taxon>Asteroideae</taxon>
        <taxon>Heliantheae alliance</taxon>
        <taxon>Eupatorieae</taxon>
        <taxon>Mikania</taxon>
    </lineage>
</organism>
<dbReference type="EMBL" id="SZYD01000018">
    <property type="protein sequence ID" value="KAD2805586.1"/>
    <property type="molecule type" value="Genomic_DNA"/>
</dbReference>
<evidence type="ECO:0000313" key="2">
    <source>
        <dbReference type="Proteomes" id="UP000326396"/>
    </source>
</evidence>
<keyword evidence="2" id="KW-1185">Reference proteome</keyword>
<gene>
    <name evidence="1" type="ORF">E3N88_38963</name>
</gene>
<accession>A0A5N6LVG2</accession>
<dbReference type="Proteomes" id="UP000326396">
    <property type="component" value="Linkage Group LG8"/>
</dbReference>